<dbReference type="EMBL" id="CP012801">
    <property type="protein sequence ID" value="ALJ57722.1"/>
    <property type="molecule type" value="Genomic_DNA"/>
</dbReference>
<dbReference type="PROSITE" id="PS51257">
    <property type="entry name" value="PROKAR_LIPOPROTEIN"/>
    <property type="match status" value="1"/>
</dbReference>
<sequence length="533" mass="61043">MGEGRIDMKRYSWIFGALLALASCTGDFKDINTDLSGITDEDLQIDYNEHGIRLGVIQQGIYFNYDYGKGKNWPFQLTQNLNADMFSGYMHDGKPLNGGSHNSDYNLQDGWNSAMWGHTYSYIFPQIYQSENATREKHPGFFGVTKILKVEVMHRVTDYYGPIIYSRFADPNAEYMPDTQEAVYKEFFCELDTAVSTLTGYAESNPEAAEFSRFDILMDGEYISWIRFANSLRMRLAMRIATVDEEKARSEFLKAFNNEYGMLEAENEPVAVSTKKGYANPLGELNLVWNETYMSAPMESIMNGYEDPRRTVFFATCQDESFKGEYRGIRQGTCFSHSNYMGLSKLKTTQSTDAVLMTAAEVWFLRAEAALRNWTDEDAGICYEKGITSSLHQYGIMQTDSYLNSDKLPIDFVDTFDAENNIKAYCKVSPKWIETADRDTKLEKIITQKWLAMFPEGCEAWAEQRRTGYPRLFPVRFNHSKDGCVDTEIMIRRLNFPGGLQTENPEQYRALVKALGGDDNAGTRLWWDTGTNW</sequence>
<proteinExistence type="predicted"/>
<dbReference type="KEGG" id="bcel:BcellWH2_00448"/>
<dbReference type="InterPro" id="IPR024302">
    <property type="entry name" value="SusD-like"/>
</dbReference>
<name>A0A0P0G6G4_9BACE</name>
<organism evidence="1 2">
    <name type="scientific">Bacteroides cellulosilyticus</name>
    <dbReference type="NCBI Taxonomy" id="246787"/>
    <lineage>
        <taxon>Bacteria</taxon>
        <taxon>Pseudomonadati</taxon>
        <taxon>Bacteroidota</taxon>
        <taxon>Bacteroidia</taxon>
        <taxon>Bacteroidales</taxon>
        <taxon>Bacteroidaceae</taxon>
        <taxon>Bacteroides</taxon>
    </lineage>
</organism>
<dbReference type="SUPFAM" id="SSF48452">
    <property type="entry name" value="TPR-like"/>
    <property type="match status" value="1"/>
</dbReference>
<dbReference type="Pfam" id="PF12741">
    <property type="entry name" value="SusD-like"/>
    <property type="match status" value="1"/>
</dbReference>
<dbReference type="AlphaFoldDB" id="A0A0P0G6G4"/>
<keyword evidence="1" id="KW-0449">Lipoprotein</keyword>
<evidence type="ECO:0000313" key="1">
    <source>
        <dbReference type="EMBL" id="ALJ57722.1"/>
    </source>
</evidence>
<accession>A0A0P0G6G4</accession>
<dbReference type="Proteomes" id="UP000061809">
    <property type="component" value="Chromosome"/>
</dbReference>
<protein>
    <submittedName>
        <fullName evidence="1">Susd and RagB outer membrane lipoprotein</fullName>
    </submittedName>
</protein>
<dbReference type="Gene3D" id="1.25.40.390">
    <property type="match status" value="1"/>
</dbReference>
<dbReference type="PATRIC" id="fig|246787.4.peg.474"/>
<gene>
    <name evidence="1" type="ORF">BcellWH2_00448</name>
</gene>
<dbReference type="InterPro" id="IPR011990">
    <property type="entry name" value="TPR-like_helical_dom_sf"/>
</dbReference>
<evidence type="ECO:0000313" key="2">
    <source>
        <dbReference type="Proteomes" id="UP000061809"/>
    </source>
</evidence>
<reference evidence="1 2" key="1">
    <citation type="journal article" date="2015" name="Science">
        <title>Genetic determinants of in vivo fitness and diet responsiveness in multiple human gut Bacteroides.</title>
        <authorList>
            <person name="Wu M."/>
            <person name="McNulty N.P."/>
            <person name="Rodionov D.A."/>
            <person name="Khoroshkin M.S."/>
            <person name="Griffin N.W."/>
            <person name="Cheng J."/>
            <person name="Latreille P."/>
            <person name="Kerstetter R.A."/>
            <person name="Terrapon N."/>
            <person name="Henrissat B."/>
            <person name="Osterman A.L."/>
            <person name="Gordon J.I."/>
        </authorList>
    </citation>
    <scope>NUCLEOTIDE SEQUENCE [LARGE SCALE GENOMIC DNA]</scope>
    <source>
        <strain evidence="1 2">WH2</strain>
    </source>
</reference>